<name>A0ACC2NM97_9HYME</name>
<sequence>MCKVSHLADTSTTFFSCLVGGKRGYYLQDIPLANFFGPAILGKEWQQGLFMHMLTVNVDNFVEEAEDPRDLHIQGQRPAEARIVRRPGELSERGASPARSSLMSPTRRPSQGLEENEIEEISADISGNSQLQSFFKFE</sequence>
<reference evidence="1" key="1">
    <citation type="submission" date="2023-04" db="EMBL/GenBank/DDBJ databases">
        <title>A chromosome-level genome assembly of the parasitoid wasp Eretmocerus hayati.</title>
        <authorList>
            <person name="Zhong Y."/>
            <person name="Liu S."/>
            <person name="Liu Y."/>
        </authorList>
    </citation>
    <scope>NUCLEOTIDE SEQUENCE</scope>
    <source>
        <strain evidence="1">ZJU_SS_LIU_2023</strain>
    </source>
</reference>
<protein>
    <submittedName>
        <fullName evidence="1">Uncharacterized protein</fullName>
    </submittedName>
</protein>
<dbReference type="EMBL" id="CM056743">
    <property type="protein sequence ID" value="KAJ8671756.1"/>
    <property type="molecule type" value="Genomic_DNA"/>
</dbReference>
<accession>A0ACC2NM97</accession>
<keyword evidence="2" id="KW-1185">Reference proteome</keyword>
<evidence type="ECO:0000313" key="1">
    <source>
        <dbReference type="EMBL" id="KAJ8671756.1"/>
    </source>
</evidence>
<organism evidence="1 2">
    <name type="scientific">Eretmocerus hayati</name>
    <dbReference type="NCBI Taxonomy" id="131215"/>
    <lineage>
        <taxon>Eukaryota</taxon>
        <taxon>Metazoa</taxon>
        <taxon>Ecdysozoa</taxon>
        <taxon>Arthropoda</taxon>
        <taxon>Hexapoda</taxon>
        <taxon>Insecta</taxon>
        <taxon>Pterygota</taxon>
        <taxon>Neoptera</taxon>
        <taxon>Endopterygota</taxon>
        <taxon>Hymenoptera</taxon>
        <taxon>Apocrita</taxon>
        <taxon>Proctotrupomorpha</taxon>
        <taxon>Chalcidoidea</taxon>
        <taxon>Aphelinidae</taxon>
        <taxon>Aphelininae</taxon>
        <taxon>Eretmocerus</taxon>
    </lineage>
</organism>
<comment type="caution">
    <text evidence="1">The sequence shown here is derived from an EMBL/GenBank/DDBJ whole genome shotgun (WGS) entry which is preliminary data.</text>
</comment>
<gene>
    <name evidence="1" type="ORF">QAD02_003015</name>
</gene>
<evidence type="ECO:0000313" key="2">
    <source>
        <dbReference type="Proteomes" id="UP001239111"/>
    </source>
</evidence>
<proteinExistence type="predicted"/>
<dbReference type="Proteomes" id="UP001239111">
    <property type="component" value="Chromosome 3"/>
</dbReference>